<evidence type="ECO:0000313" key="3">
    <source>
        <dbReference type="Proteomes" id="UP000054097"/>
    </source>
</evidence>
<keyword evidence="3" id="KW-1185">Reference proteome</keyword>
<evidence type="ECO:0000313" key="2">
    <source>
        <dbReference type="EMBL" id="KIM24286.1"/>
    </source>
</evidence>
<dbReference type="Pfam" id="PF00856">
    <property type="entry name" value="SET"/>
    <property type="match status" value="1"/>
</dbReference>
<dbReference type="InterPro" id="IPR019734">
    <property type="entry name" value="TPR_rpt"/>
</dbReference>
<accession>A0A0C3AYG4</accession>
<dbReference type="InterPro" id="IPR053209">
    <property type="entry name" value="Gramillin-biosynth_MTr"/>
</dbReference>
<dbReference type="InterPro" id="IPR011990">
    <property type="entry name" value="TPR-like_helical_dom_sf"/>
</dbReference>
<dbReference type="SUPFAM" id="SSF48452">
    <property type="entry name" value="TPR-like"/>
    <property type="match status" value="1"/>
</dbReference>
<dbReference type="Gene3D" id="2.170.270.10">
    <property type="entry name" value="SET domain"/>
    <property type="match status" value="1"/>
</dbReference>
<dbReference type="PANTHER" id="PTHR47643:SF2">
    <property type="entry name" value="TPR DOMAIN PROTEIN (AFU_ORTHOLOGUE AFUA_5G12710)"/>
    <property type="match status" value="1"/>
</dbReference>
<dbReference type="Proteomes" id="UP000054097">
    <property type="component" value="Unassembled WGS sequence"/>
</dbReference>
<protein>
    <recommendedName>
        <fullName evidence="1">SET domain-containing protein</fullName>
    </recommendedName>
</protein>
<feature type="domain" description="SET" evidence="1">
    <location>
        <begin position="382"/>
        <end position="572"/>
    </location>
</feature>
<dbReference type="STRING" id="933852.A0A0C3AYG4"/>
<dbReference type="InterPro" id="IPR001214">
    <property type="entry name" value="SET_dom"/>
</dbReference>
<dbReference type="Gene3D" id="1.25.40.10">
    <property type="entry name" value="Tetratricopeptide repeat domain"/>
    <property type="match status" value="1"/>
</dbReference>
<evidence type="ECO:0000259" key="1">
    <source>
        <dbReference type="PROSITE" id="PS50280"/>
    </source>
</evidence>
<reference evidence="3" key="2">
    <citation type="submission" date="2015-01" db="EMBL/GenBank/DDBJ databases">
        <title>Evolutionary Origins and Diversification of the Mycorrhizal Mutualists.</title>
        <authorList>
            <consortium name="DOE Joint Genome Institute"/>
            <consortium name="Mycorrhizal Genomics Consortium"/>
            <person name="Kohler A."/>
            <person name="Kuo A."/>
            <person name="Nagy L.G."/>
            <person name="Floudas D."/>
            <person name="Copeland A."/>
            <person name="Barry K.W."/>
            <person name="Cichocki N."/>
            <person name="Veneault-Fourrey C."/>
            <person name="LaButti K."/>
            <person name="Lindquist E.A."/>
            <person name="Lipzen A."/>
            <person name="Lundell T."/>
            <person name="Morin E."/>
            <person name="Murat C."/>
            <person name="Riley R."/>
            <person name="Ohm R."/>
            <person name="Sun H."/>
            <person name="Tunlid A."/>
            <person name="Henrissat B."/>
            <person name="Grigoriev I.V."/>
            <person name="Hibbett D.S."/>
            <person name="Martin F."/>
        </authorList>
    </citation>
    <scope>NUCLEOTIDE SEQUENCE [LARGE SCALE GENOMIC DNA]</scope>
    <source>
        <strain evidence="3">MAFF 305830</strain>
    </source>
</reference>
<dbReference type="SMART" id="SM00028">
    <property type="entry name" value="TPR"/>
    <property type="match status" value="2"/>
</dbReference>
<dbReference type="HOGENOM" id="CLU_009043_0_0_1"/>
<dbReference type="AlphaFoldDB" id="A0A0C3AYG4"/>
<dbReference type="SUPFAM" id="SSF82199">
    <property type="entry name" value="SET domain"/>
    <property type="match status" value="1"/>
</dbReference>
<dbReference type="EMBL" id="KN824325">
    <property type="protein sequence ID" value="KIM24286.1"/>
    <property type="molecule type" value="Genomic_DNA"/>
</dbReference>
<dbReference type="OrthoDB" id="5945798at2759"/>
<sequence>MNRASKRPTIENQDDVSVKDEIAMIERAKRKAKEEKSLPAFPLEYSSPFSLIIAAHIQRKNWGDRLLLSEKPSGESDENYLIRNTFVGQEATFSSTPLDQLAPISLQEMKGKYLLCRIIAPPFLSADRVLVVRIVAISLVVEDTRGWAQILSIYNYPGTYSARGPELDAIFPLDSVIAIREPYPKMALAAAHSHIRIDSPTDIIFLEPGNQLLANVRWSTGTRPLPVLTKTANEWKAMGDQHFRSKEYYGATKCYSFALLRNPSLLAVRLNRSLTYLRLKWNSYAIEDAEFVLSKNPLSTVDRSKALYRCAQGAYGNGEYLTARKLYEECLVVDPALQEAAAGISKCNTRIQEQESGTYDWYTIFETGKRDGTCGDVSDFVGPVERASMKHRGGGRGIRATRKIDTGELLVVSKPFASASLRSFSSEGHFFSMNFINNSMGDEHRYVVIQRTIERMLSNPHDANSLLELYGGPQYPTTASSTKKSKIPLSTPLDLDSTRVQAICTLNVFGKHSSRGDILSKTQDSTTALYTFPSYFNHSCMPNGAREMIGDLMYIRAVRSVEAGEEVTLTYHGHESSYEDRSKVLTQWFPHCDCILCEHDRANGESNRKEREAILQKANGAKIGVKELRLHSKHIEATYTGSYGPYRPAVSRVYQILASKLQDEGLRTRIGKKNMQRGRLLFTEAIQAGFCALESLGMRIIDKRVDGIPVDHNLDLPISRDFLPYNVDTCMNLMFVIIGAFEQKEEFGATEMWMRAAIWLDNAWTGGGLKLFKLRWKHILDLMEALAVILLARIEKS</sequence>
<name>A0A0C3AYG4_SERVB</name>
<dbReference type="InterPro" id="IPR046341">
    <property type="entry name" value="SET_dom_sf"/>
</dbReference>
<organism evidence="2 3">
    <name type="scientific">Serendipita vermifera MAFF 305830</name>
    <dbReference type="NCBI Taxonomy" id="933852"/>
    <lineage>
        <taxon>Eukaryota</taxon>
        <taxon>Fungi</taxon>
        <taxon>Dikarya</taxon>
        <taxon>Basidiomycota</taxon>
        <taxon>Agaricomycotina</taxon>
        <taxon>Agaricomycetes</taxon>
        <taxon>Sebacinales</taxon>
        <taxon>Serendipitaceae</taxon>
        <taxon>Serendipita</taxon>
    </lineage>
</organism>
<dbReference type="PROSITE" id="PS50280">
    <property type="entry name" value="SET"/>
    <property type="match status" value="1"/>
</dbReference>
<gene>
    <name evidence="2" type="ORF">M408DRAFT_11050</name>
</gene>
<reference evidence="2 3" key="1">
    <citation type="submission" date="2014-04" db="EMBL/GenBank/DDBJ databases">
        <authorList>
            <consortium name="DOE Joint Genome Institute"/>
            <person name="Kuo A."/>
            <person name="Zuccaro A."/>
            <person name="Kohler A."/>
            <person name="Nagy L.G."/>
            <person name="Floudas D."/>
            <person name="Copeland A."/>
            <person name="Barry K.W."/>
            <person name="Cichocki N."/>
            <person name="Veneault-Fourrey C."/>
            <person name="LaButti K."/>
            <person name="Lindquist E.A."/>
            <person name="Lipzen A."/>
            <person name="Lundell T."/>
            <person name="Morin E."/>
            <person name="Murat C."/>
            <person name="Sun H."/>
            <person name="Tunlid A."/>
            <person name="Henrissat B."/>
            <person name="Grigoriev I.V."/>
            <person name="Hibbett D.S."/>
            <person name="Martin F."/>
            <person name="Nordberg H.P."/>
            <person name="Cantor M.N."/>
            <person name="Hua S.X."/>
        </authorList>
    </citation>
    <scope>NUCLEOTIDE SEQUENCE [LARGE SCALE GENOMIC DNA]</scope>
    <source>
        <strain evidence="2 3">MAFF 305830</strain>
    </source>
</reference>
<proteinExistence type="predicted"/>
<dbReference type="PANTHER" id="PTHR47643">
    <property type="entry name" value="TPR DOMAIN PROTEIN (AFU_ORTHOLOGUE AFUA_5G12710)"/>
    <property type="match status" value="1"/>
</dbReference>